<keyword evidence="1" id="KW-0547">Nucleotide-binding</keyword>
<evidence type="ECO:0000256" key="1">
    <source>
        <dbReference type="ARBA" id="ARBA00022741"/>
    </source>
</evidence>
<dbReference type="GO" id="GO:0005524">
    <property type="term" value="F:ATP binding"/>
    <property type="evidence" value="ECO:0007669"/>
    <property type="project" value="UniProtKB-KW"/>
</dbReference>
<dbReference type="InterPro" id="IPR051681">
    <property type="entry name" value="Ser/Thr_Kinases-Pseudokinases"/>
</dbReference>
<organism evidence="4 5">
    <name type="scientific">Branchiostoma lanceolatum</name>
    <name type="common">Common lancelet</name>
    <name type="synonym">Amphioxus lanceolatum</name>
    <dbReference type="NCBI Taxonomy" id="7740"/>
    <lineage>
        <taxon>Eukaryota</taxon>
        <taxon>Metazoa</taxon>
        <taxon>Chordata</taxon>
        <taxon>Cephalochordata</taxon>
        <taxon>Leptocardii</taxon>
        <taxon>Amphioxiformes</taxon>
        <taxon>Branchiostomatidae</taxon>
        <taxon>Branchiostoma</taxon>
    </lineage>
</organism>
<gene>
    <name evidence="4" type="primary">MLKL</name>
    <name evidence="4" type="ORF">BLAG_LOCUS22479</name>
</gene>
<keyword evidence="5" id="KW-1185">Reference proteome</keyword>
<sequence length="252" mass="28365">MWAIHSDRQDSQTSAMDLRREAEVLMKFQSENVVRVFGICTDPGNYLLVMEYAQLGTLRDVLQDKKYDLSWDRRVRMGLEGARGLYTLHYGKTSMLHCDVNTRKFLVYGDMHVKLTGFGLATTRSSARKLGRSSRKGRPSSTRHTVKFVAPERISDINTPYDDRAESYSFGIVLSEIASREPPFEGMNESDIAEFVKAGRIQDLPTDCPAKFRLVIDACRALNPALRPLSAEITDGLQDAFIQSVSMARDAS</sequence>
<evidence type="ECO:0000313" key="4">
    <source>
        <dbReference type="EMBL" id="CAH1270043.1"/>
    </source>
</evidence>
<evidence type="ECO:0000259" key="3">
    <source>
        <dbReference type="PROSITE" id="PS50011"/>
    </source>
</evidence>
<dbReference type="InterPro" id="IPR000719">
    <property type="entry name" value="Prot_kinase_dom"/>
</dbReference>
<evidence type="ECO:0000256" key="2">
    <source>
        <dbReference type="ARBA" id="ARBA00022840"/>
    </source>
</evidence>
<dbReference type="EMBL" id="OV696692">
    <property type="protein sequence ID" value="CAH1270043.1"/>
    <property type="molecule type" value="Genomic_DNA"/>
</dbReference>
<dbReference type="InterPro" id="IPR001245">
    <property type="entry name" value="Ser-Thr/Tyr_kinase_cat_dom"/>
</dbReference>
<dbReference type="SUPFAM" id="SSF56112">
    <property type="entry name" value="Protein kinase-like (PK-like)"/>
    <property type="match status" value="1"/>
</dbReference>
<dbReference type="PROSITE" id="PS50011">
    <property type="entry name" value="PROTEIN_KINASE_DOM"/>
    <property type="match status" value="1"/>
</dbReference>
<name>A0A8K0A673_BRALA</name>
<dbReference type="PIRSF" id="PIRSF000654">
    <property type="entry name" value="Integrin-linked_kinase"/>
    <property type="match status" value="1"/>
</dbReference>
<dbReference type="Gene3D" id="1.10.510.10">
    <property type="entry name" value="Transferase(Phosphotransferase) domain 1"/>
    <property type="match status" value="1"/>
</dbReference>
<dbReference type="AlphaFoldDB" id="A0A8K0A673"/>
<dbReference type="OrthoDB" id="4062651at2759"/>
<keyword evidence="2" id="KW-0067">ATP-binding</keyword>
<evidence type="ECO:0000313" key="5">
    <source>
        <dbReference type="Proteomes" id="UP000838412"/>
    </source>
</evidence>
<protein>
    <submittedName>
        <fullName evidence="4">MLKL protein</fullName>
    </submittedName>
</protein>
<dbReference type="PANTHER" id="PTHR44329">
    <property type="entry name" value="SERINE/THREONINE-PROTEIN KINASE TNNI3K-RELATED"/>
    <property type="match status" value="1"/>
</dbReference>
<feature type="domain" description="Protein kinase" evidence="3">
    <location>
        <begin position="1"/>
        <end position="242"/>
    </location>
</feature>
<reference evidence="4" key="1">
    <citation type="submission" date="2022-01" db="EMBL/GenBank/DDBJ databases">
        <authorList>
            <person name="Braso-Vives M."/>
        </authorList>
    </citation>
    <scope>NUCLEOTIDE SEQUENCE</scope>
</reference>
<dbReference type="GO" id="GO:0097527">
    <property type="term" value="P:necroptotic signaling pathway"/>
    <property type="evidence" value="ECO:0007669"/>
    <property type="project" value="TreeGrafter"/>
</dbReference>
<dbReference type="InterPro" id="IPR011009">
    <property type="entry name" value="Kinase-like_dom_sf"/>
</dbReference>
<dbReference type="PANTHER" id="PTHR44329:SF298">
    <property type="entry name" value="MIXED LINEAGE KINASE DOMAIN-LIKE PROTEIN"/>
    <property type="match status" value="1"/>
</dbReference>
<dbReference type="Pfam" id="PF07714">
    <property type="entry name" value="PK_Tyr_Ser-Thr"/>
    <property type="match status" value="1"/>
</dbReference>
<accession>A0A8K0A673</accession>
<dbReference type="Proteomes" id="UP000838412">
    <property type="component" value="Chromosome 7"/>
</dbReference>
<dbReference type="GO" id="GO:0004672">
    <property type="term" value="F:protein kinase activity"/>
    <property type="evidence" value="ECO:0007669"/>
    <property type="project" value="InterPro"/>
</dbReference>
<proteinExistence type="predicted"/>